<protein>
    <recommendedName>
        <fullName evidence="4">Peptidase A2 domain-containing protein</fullName>
    </recommendedName>
</protein>
<evidence type="ECO:0000256" key="1">
    <source>
        <dbReference type="SAM" id="MobiDB-lite"/>
    </source>
</evidence>
<dbReference type="EMBL" id="QUSY01000819">
    <property type="protein sequence ID" value="RHY27204.1"/>
    <property type="molecule type" value="Genomic_DNA"/>
</dbReference>
<reference evidence="2 3" key="1">
    <citation type="submission" date="2018-08" db="EMBL/GenBank/DDBJ databases">
        <title>Aphanomyces genome sequencing and annotation.</title>
        <authorList>
            <person name="Minardi D."/>
            <person name="Oidtmann B."/>
            <person name="Van Der Giezen M."/>
            <person name="Studholme D.J."/>
        </authorList>
    </citation>
    <scope>NUCLEOTIDE SEQUENCE [LARGE SCALE GENOMIC DNA]</scope>
    <source>
        <strain evidence="2 3">NJM0002</strain>
    </source>
</reference>
<feature type="region of interest" description="Disordered" evidence="1">
    <location>
        <begin position="179"/>
        <end position="209"/>
    </location>
</feature>
<comment type="caution">
    <text evidence="2">The sequence shown here is derived from an EMBL/GenBank/DDBJ whole genome shotgun (WGS) entry which is preliminary data.</text>
</comment>
<proteinExistence type="predicted"/>
<evidence type="ECO:0008006" key="4">
    <source>
        <dbReference type="Google" id="ProtNLM"/>
    </source>
</evidence>
<evidence type="ECO:0000313" key="3">
    <source>
        <dbReference type="Proteomes" id="UP000285060"/>
    </source>
</evidence>
<sequence>MITRILATQHSFKQLHSSMVLVDSMECKLDDSANHLLDEDALAFFELLLASQAPYLFAHGKWMVRVTAQPVEWILCSRGIAHAMCVALAEVRASAECLRCRLRYQAQVQHFVGWLLGSSPPGRENKEFFSYHWPAGLKEMVKEVLGETHNKDLKKNMYDFVQWLREYATSYQRFVSLRPEDINPTKTPKGNAGAVRTGGGGSNKDHPVPVHRGVDEASDLLKNAYGGRGRGAGRGDSAGGKTPGDAAGRGAGANPDRNHGGAKKVNALEVKAEVAPSPKLACVVEGVLPLEATLFDSGSDTSVGSLGLVTALLAAGASVTMRDARRPLELQPYGAGTPPVTVTKKVKLNSVEFQTSYGPLVLRGLDLWVDDVVKDKAELLVRRPVMNALGC</sequence>
<keyword evidence="3" id="KW-1185">Reference proteome</keyword>
<organism evidence="2 3">
    <name type="scientific">Aphanomyces invadans</name>
    <dbReference type="NCBI Taxonomy" id="157072"/>
    <lineage>
        <taxon>Eukaryota</taxon>
        <taxon>Sar</taxon>
        <taxon>Stramenopiles</taxon>
        <taxon>Oomycota</taxon>
        <taxon>Saprolegniomycetes</taxon>
        <taxon>Saprolegniales</taxon>
        <taxon>Verrucalvaceae</taxon>
        <taxon>Aphanomyces</taxon>
    </lineage>
</organism>
<dbReference type="AlphaFoldDB" id="A0A418AQ38"/>
<dbReference type="VEuPathDB" id="FungiDB:H310_12370"/>
<dbReference type="Proteomes" id="UP000285060">
    <property type="component" value="Unassembled WGS sequence"/>
</dbReference>
<accession>A0A418AQ38</accession>
<feature type="region of interest" description="Disordered" evidence="1">
    <location>
        <begin position="223"/>
        <end position="261"/>
    </location>
</feature>
<name>A0A418AQ38_9STRA</name>
<evidence type="ECO:0000313" key="2">
    <source>
        <dbReference type="EMBL" id="RHY27204.1"/>
    </source>
</evidence>
<feature type="compositionally biased region" description="Gly residues" evidence="1">
    <location>
        <begin position="226"/>
        <end position="251"/>
    </location>
</feature>
<gene>
    <name evidence="2" type="ORF">DYB32_006957</name>
</gene>